<proteinExistence type="predicted"/>
<evidence type="ECO:0000313" key="2">
    <source>
        <dbReference type="Proteomes" id="UP000324800"/>
    </source>
</evidence>
<dbReference type="EMBL" id="SNRW01041324">
    <property type="protein sequence ID" value="KAA6338015.1"/>
    <property type="molecule type" value="Genomic_DNA"/>
</dbReference>
<reference evidence="1 2" key="1">
    <citation type="submission" date="2019-03" db="EMBL/GenBank/DDBJ databases">
        <title>Single cell metagenomics reveals metabolic interactions within the superorganism composed of flagellate Streblomastix strix and complex community of Bacteroidetes bacteria on its surface.</title>
        <authorList>
            <person name="Treitli S.C."/>
            <person name="Kolisko M."/>
            <person name="Husnik F."/>
            <person name="Keeling P."/>
            <person name="Hampl V."/>
        </authorList>
    </citation>
    <scope>NUCLEOTIDE SEQUENCE [LARGE SCALE GENOMIC DNA]</scope>
    <source>
        <strain evidence="1">ST1C</strain>
    </source>
</reference>
<dbReference type="AlphaFoldDB" id="A0A5J4RXT1"/>
<organism evidence="1 2">
    <name type="scientific">Streblomastix strix</name>
    <dbReference type="NCBI Taxonomy" id="222440"/>
    <lineage>
        <taxon>Eukaryota</taxon>
        <taxon>Metamonada</taxon>
        <taxon>Preaxostyla</taxon>
        <taxon>Oxymonadida</taxon>
        <taxon>Streblomastigidae</taxon>
        <taxon>Streblomastix</taxon>
    </lineage>
</organism>
<evidence type="ECO:0000313" key="1">
    <source>
        <dbReference type="EMBL" id="KAA6338015.1"/>
    </source>
</evidence>
<comment type="caution">
    <text evidence="1">The sequence shown here is derived from an EMBL/GenBank/DDBJ whole genome shotgun (WGS) entry which is preliminary data.</text>
</comment>
<gene>
    <name evidence="1" type="ORF">EZS28_052734</name>
</gene>
<protein>
    <submittedName>
        <fullName evidence="1">Uncharacterized protein</fullName>
    </submittedName>
</protein>
<dbReference type="Proteomes" id="UP000324800">
    <property type="component" value="Unassembled WGS sequence"/>
</dbReference>
<name>A0A5J4RXT1_9EUKA</name>
<accession>A0A5J4RXT1</accession>
<feature type="non-terminal residue" evidence="1">
    <location>
        <position position="1"/>
    </location>
</feature>
<sequence length="58" mass="5814">SEELPASAGSVLSVRGIKAALFLISIIDSSFDNCSCEVNVTGVETKLIGIGGAISICG</sequence>